<evidence type="ECO:0000256" key="1">
    <source>
        <dbReference type="SAM" id="MobiDB-lite"/>
    </source>
</evidence>
<dbReference type="Proteomes" id="UP001172155">
    <property type="component" value="Unassembled WGS sequence"/>
</dbReference>
<keyword evidence="3" id="KW-1185">Reference proteome</keyword>
<gene>
    <name evidence="2" type="ORF">B0T18DRAFT_491254</name>
</gene>
<evidence type="ECO:0000313" key="2">
    <source>
        <dbReference type="EMBL" id="KAK0740660.1"/>
    </source>
</evidence>
<accession>A0AA40EK27</accession>
<protein>
    <submittedName>
        <fullName evidence="2">Uncharacterized protein</fullName>
    </submittedName>
</protein>
<comment type="caution">
    <text evidence="2">The sequence shown here is derived from an EMBL/GenBank/DDBJ whole genome shotgun (WGS) entry which is preliminary data.</text>
</comment>
<dbReference type="AlphaFoldDB" id="A0AA40EK27"/>
<feature type="compositionally biased region" description="Basic and acidic residues" evidence="1">
    <location>
        <begin position="214"/>
        <end position="229"/>
    </location>
</feature>
<proteinExistence type="predicted"/>
<evidence type="ECO:0000313" key="3">
    <source>
        <dbReference type="Proteomes" id="UP001172155"/>
    </source>
</evidence>
<feature type="compositionally biased region" description="Acidic residues" evidence="1">
    <location>
        <begin position="168"/>
        <end position="177"/>
    </location>
</feature>
<organism evidence="2 3">
    <name type="scientific">Schizothecium vesticola</name>
    <dbReference type="NCBI Taxonomy" id="314040"/>
    <lineage>
        <taxon>Eukaryota</taxon>
        <taxon>Fungi</taxon>
        <taxon>Dikarya</taxon>
        <taxon>Ascomycota</taxon>
        <taxon>Pezizomycotina</taxon>
        <taxon>Sordariomycetes</taxon>
        <taxon>Sordariomycetidae</taxon>
        <taxon>Sordariales</taxon>
        <taxon>Schizotheciaceae</taxon>
        <taxon>Schizothecium</taxon>
    </lineage>
</organism>
<reference evidence="2" key="1">
    <citation type="submission" date="2023-06" db="EMBL/GenBank/DDBJ databases">
        <title>Genome-scale phylogeny and comparative genomics of the fungal order Sordariales.</title>
        <authorList>
            <consortium name="Lawrence Berkeley National Laboratory"/>
            <person name="Hensen N."/>
            <person name="Bonometti L."/>
            <person name="Westerberg I."/>
            <person name="Brannstrom I.O."/>
            <person name="Guillou S."/>
            <person name="Cros-Aarteil S."/>
            <person name="Calhoun S."/>
            <person name="Haridas S."/>
            <person name="Kuo A."/>
            <person name="Mondo S."/>
            <person name="Pangilinan J."/>
            <person name="Riley R."/>
            <person name="LaButti K."/>
            <person name="Andreopoulos B."/>
            <person name="Lipzen A."/>
            <person name="Chen C."/>
            <person name="Yanf M."/>
            <person name="Daum C."/>
            <person name="Ng V."/>
            <person name="Clum A."/>
            <person name="Steindorff A."/>
            <person name="Ohm R."/>
            <person name="Martin F."/>
            <person name="Silar P."/>
            <person name="Natvig D."/>
            <person name="Lalanne C."/>
            <person name="Gautier V."/>
            <person name="Ament-velasquez S.L."/>
            <person name="Kruys A."/>
            <person name="Hutchinson M.I."/>
            <person name="Powell A.J."/>
            <person name="Barry K."/>
            <person name="Miller A.N."/>
            <person name="Grigoriev I.V."/>
            <person name="Debuchy R."/>
            <person name="Gladieux P."/>
            <person name="Thoren M.H."/>
            <person name="Johannesson H."/>
        </authorList>
    </citation>
    <scope>NUCLEOTIDE SEQUENCE</scope>
    <source>
        <strain evidence="2">SMH3187-1</strain>
    </source>
</reference>
<sequence length="229" mass="25027">MPKTAPTNWDNEAHLALLQALVLKAPPSAAQWDDVLEEVGKKGYIYTSSAAVPAADRMAWDHEADRQLLICLAEASFPSSTQISEVVTLMQRHFGRNITPKAVSQHLQKLRRKEVGGGGGSNGEGSSTPKAPGGKKKATTPAKTASTGKKRKTGKQPDLVSSILSNSGDDEDDDDYDTPSKKKIKQAISRNNAVKQEAVELQDEEDSFEPQPFVKEEARDLEWENRDMV</sequence>
<feature type="region of interest" description="Disordered" evidence="1">
    <location>
        <begin position="100"/>
        <end position="229"/>
    </location>
</feature>
<dbReference type="EMBL" id="JAUKUD010000006">
    <property type="protein sequence ID" value="KAK0740660.1"/>
    <property type="molecule type" value="Genomic_DNA"/>
</dbReference>
<name>A0AA40EK27_9PEZI</name>